<organism evidence="2 3">
    <name type="scientific">Amylocarpus encephaloides</name>
    <dbReference type="NCBI Taxonomy" id="45428"/>
    <lineage>
        <taxon>Eukaryota</taxon>
        <taxon>Fungi</taxon>
        <taxon>Dikarya</taxon>
        <taxon>Ascomycota</taxon>
        <taxon>Pezizomycotina</taxon>
        <taxon>Leotiomycetes</taxon>
        <taxon>Helotiales</taxon>
        <taxon>Helotiales incertae sedis</taxon>
        <taxon>Amylocarpus</taxon>
    </lineage>
</organism>
<evidence type="ECO:0000256" key="1">
    <source>
        <dbReference type="SAM" id="Coils"/>
    </source>
</evidence>
<evidence type="ECO:0000313" key="2">
    <source>
        <dbReference type="EMBL" id="KAG9238691.1"/>
    </source>
</evidence>
<proteinExistence type="predicted"/>
<comment type="caution">
    <text evidence="2">The sequence shown here is derived from an EMBL/GenBank/DDBJ whole genome shotgun (WGS) entry which is preliminary data.</text>
</comment>
<keyword evidence="1" id="KW-0175">Coiled coil</keyword>
<evidence type="ECO:0000313" key="3">
    <source>
        <dbReference type="Proteomes" id="UP000824998"/>
    </source>
</evidence>
<gene>
    <name evidence="2" type="ORF">BJ875DRAFT_510523</name>
</gene>
<sequence length="426" mass="48838">DHPLCPHSPRLDTHGTGLPSLTTKHARQARQSSSCEACFYHFLIRIIENPLPCTLTMASSKQNTSAIGAANLPALPIKAEFLSQMEHLWSTGETINKEREERKIKEGLLNQKLLEKDEKLKKTQELCREKNEDYLKTKEQLTAKKDTDRAKCDEYERILAAETTKTRIQEVEYLKLGEQLQSEREKSKGLVSELKTTIINRDAQIEIQATAIKDGDIQITKLKESSDSQDQRLACVLTEIEERDKKILAQGVLLEDQKVEILSHLSNKKRFEKRIRDLAIDCEKQIATHVSNVAEWSKMVETCNRTIKERDERIQSQSDAFEDCDRQAREFEGLVTTRDEQILSQTTKVDDGVKKIRELEGLVRYRDETIMSLQSTILLREGRILELETSEKKLVDEIHSQKDVIAQQKRSIIQLGLSLQGKDSDL</sequence>
<feature type="non-terminal residue" evidence="2">
    <location>
        <position position="1"/>
    </location>
</feature>
<protein>
    <submittedName>
        <fullName evidence="2">Uncharacterized protein</fullName>
    </submittedName>
</protein>
<accession>A0A9P7YS83</accession>
<dbReference type="AlphaFoldDB" id="A0A9P7YS83"/>
<dbReference type="Proteomes" id="UP000824998">
    <property type="component" value="Unassembled WGS sequence"/>
</dbReference>
<dbReference type="EMBL" id="MU251367">
    <property type="protein sequence ID" value="KAG9238691.1"/>
    <property type="molecule type" value="Genomic_DNA"/>
</dbReference>
<name>A0A9P7YS83_9HELO</name>
<reference evidence="2" key="1">
    <citation type="journal article" date="2021" name="IMA Fungus">
        <title>Genomic characterization of three marine fungi, including Emericellopsis atlantica sp. nov. with signatures of a generalist lifestyle and marine biomass degradation.</title>
        <authorList>
            <person name="Hagestad O.C."/>
            <person name="Hou L."/>
            <person name="Andersen J.H."/>
            <person name="Hansen E.H."/>
            <person name="Altermark B."/>
            <person name="Li C."/>
            <person name="Kuhnert E."/>
            <person name="Cox R.J."/>
            <person name="Crous P.W."/>
            <person name="Spatafora J.W."/>
            <person name="Lail K."/>
            <person name="Amirebrahimi M."/>
            <person name="Lipzen A."/>
            <person name="Pangilinan J."/>
            <person name="Andreopoulos W."/>
            <person name="Hayes R.D."/>
            <person name="Ng V."/>
            <person name="Grigoriev I.V."/>
            <person name="Jackson S.A."/>
            <person name="Sutton T.D.S."/>
            <person name="Dobson A.D.W."/>
            <person name="Rama T."/>
        </authorList>
    </citation>
    <scope>NUCLEOTIDE SEQUENCE</scope>
    <source>
        <strain evidence="2">TRa018bII</strain>
    </source>
</reference>
<keyword evidence="3" id="KW-1185">Reference proteome</keyword>
<feature type="coiled-coil region" evidence="1">
    <location>
        <begin position="113"/>
        <end position="158"/>
    </location>
</feature>